<dbReference type="EMBL" id="JBEPSM010000004">
    <property type="protein sequence ID" value="MET4636163.1"/>
    <property type="molecule type" value="Genomic_DNA"/>
</dbReference>
<gene>
    <name evidence="1" type="ORF">ABIE08_004121</name>
</gene>
<dbReference type="Gene3D" id="3.30.2000.30">
    <property type="match status" value="1"/>
</dbReference>
<name>A0ABV2R624_9HYPH</name>
<evidence type="ECO:0000313" key="1">
    <source>
        <dbReference type="EMBL" id="MET4636163.1"/>
    </source>
</evidence>
<evidence type="ECO:0000313" key="2">
    <source>
        <dbReference type="Proteomes" id="UP001549321"/>
    </source>
</evidence>
<proteinExistence type="predicted"/>
<dbReference type="RefSeq" id="WP_354553705.1">
    <property type="nucleotide sequence ID" value="NZ_JBEPSM010000004.1"/>
</dbReference>
<dbReference type="InterPro" id="IPR021508">
    <property type="entry name" value="Gp17-like"/>
</dbReference>
<accession>A0ABV2R624</accession>
<keyword evidence="2" id="KW-1185">Reference proteome</keyword>
<protein>
    <recommendedName>
        <fullName evidence="3">DUF3168 domain-containing protein</fullName>
    </recommendedName>
</protein>
<reference evidence="1 2" key="1">
    <citation type="submission" date="2024-06" db="EMBL/GenBank/DDBJ databases">
        <title>Sorghum-associated microbial communities from plants grown in Nebraska, USA.</title>
        <authorList>
            <person name="Schachtman D."/>
        </authorList>
    </citation>
    <scope>NUCLEOTIDE SEQUENCE [LARGE SCALE GENOMIC DNA]</scope>
    <source>
        <strain evidence="1 2">3207</strain>
    </source>
</reference>
<sequence length="132" mass="14169">MSSDPSLALQAAFLHAIVDGAPAVAGRVYDTPPASAVFPYVTIGEIQVNADLADCYGGSESFVDVHVWSRAVGFPEAKRIADGIRDALHDVELTLEDHSLGLLHFRDARTLRDPDGVTNHIAMTFRALTQPA</sequence>
<dbReference type="Proteomes" id="UP001549321">
    <property type="component" value="Unassembled WGS sequence"/>
</dbReference>
<organism evidence="1 2">
    <name type="scientific">Kaistia defluvii</name>
    <dbReference type="NCBI Taxonomy" id="410841"/>
    <lineage>
        <taxon>Bacteria</taxon>
        <taxon>Pseudomonadati</taxon>
        <taxon>Pseudomonadota</taxon>
        <taxon>Alphaproteobacteria</taxon>
        <taxon>Hyphomicrobiales</taxon>
        <taxon>Kaistiaceae</taxon>
        <taxon>Kaistia</taxon>
    </lineage>
</organism>
<dbReference type="Pfam" id="PF11367">
    <property type="entry name" value="Tail_completion_gp17"/>
    <property type="match status" value="1"/>
</dbReference>
<comment type="caution">
    <text evidence="1">The sequence shown here is derived from an EMBL/GenBank/DDBJ whole genome shotgun (WGS) entry which is preliminary data.</text>
</comment>
<evidence type="ECO:0008006" key="3">
    <source>
        <dbReference type="Google" id="ProtNLM"/>
    </source>
</evidence>
<dbReference type="InterPro" id="IPR053745">
    <property type="entry name" value="Viral_Tail_Comp_sf"/>
</dbReference>